<feature type="transmembrane region" description="Helical" evidence="1">
    <location>
        <begin position="112"/>
        <end position="131"/>
    </location>
</feature>
<dbReference type="Gene3D" id="3.30.40.10">
    <property type="entry name" value="Zinc/RING finger domain, C3HC4 (zinc finger)"/>
    <property type="match status" value="1"/>
</dbReference>
<keyword evidence="1" id="KW-0812">Transmembrane</keyword>
<keyword evidence="1" id="KW-1133">Transmembrane helix</keyword>
<evidence type="ECO:0000313" key="4">
    <source>
        <dbReference type="Proteomes" id="UP001209854"/>
    </source>
</evidence>
<gene>
    <name evidence="3" type="ORF">NX722_06005</name>
</gene>
<organism evidence="3 4">
    <name type="scientific">Endozoicomonas gorgoniicola</name>
    <dbReference type="NCBI Taxonomy" id="1234144"/>
    <lineage>
        <taxon>Bacteria</taxon>
        <taxon>Pseudomonadati</taxon>
        <taxon>Pseudomonadota</taxon>
        <taxon>Gammaproteobacteria</taxon>
        <taxon>Oceanospirillales</taxon>
        <taxon>Endozoicomonadaceae</taxon>
        <taxon>Endozoicomonas</taxon>
    </lineage>
</organism>
<dbReference type="InterPro" id="IPR013083">
    <property type="entry name" value="Znf_RING/FYVE/PHD"/>
</dbReference>
<reference evidence="3 4" key="1">
    <citation type="submission" date="2022-10" db="EMBL/GenBank/DDBJ databases">
        <title>High-quality genome sequences of two octocoral-associated bacteria, Endozoicomonas euniceicola EF212 and Endozoicomonas gorgoniicola PS125.</title>
        <authorList>
            <person name="Chiou Y.-J."/>
            <person name="Chen Y.-H."/>
        </authorList>
    </citation>
    <scope>NUCLEOTIDE SEQUENCE [LARGE SCALE GENOMIC DNA]</scope>
    <source>
        <strain evidence="3 4">PS125</strain>
    </source>
</reference>
<accession>A0ABT3MSY5</accession>
<keyword evidence="1" id="KW-0472">Membrane</keyword>
<feature type="domain" description="RING-type" evidence="2">
    <location>
        <begin position="20"/>
        <end position="65"/>
    </location>
</feature>
<dbReference type="Pfam" id="PF13920">
    <property type="entry name" value="zf-C3HC4_3"/>
    <property type="match status" value="1"/>
</dbReference>
<comment type="caution">
    <text evidence="3">The sequence shown here is derived from an EMBL/GenBank/DDBJ whole genome shotgun (WGS) entry which is preliminary data.</text>
</comment>
<dbReference type="RefSeq" id="WP_262567190.1">
    <property type="nucleotide sequence ID" value="NZ_JAPFCC010000001.1"/>
</dbReference>
<proteinExistence type="predicted"/>
<dbReference type="InterPro" id="IPR001841">
    <property type="entry name" value="Znf_RING"/>
</dbReference>
<evidence type="ECO:0000259" key="2">
    <source>
        <dbReference type="PROSITE" id="PS50089"/>
    </source>
</evidence>
<feature type="transmembrane region" description="Helical" evidence="1">
    <location>
        <begin position="84"/>
        <end position="106"/>
    </location>
</feature>
<protein>
    <recommendedName>
        <fullName evidence="2">RING-type domain-containing protein</fullName>
    </recommendedName>
</protein>
<dbReference type="PROSITE" id="PS50089">
    <property type="entry name" value="ZF_RING_2"/>
    <property type="match status" value="1"/>
</dbReference>
<evidence type="ECO:0000313" key="3">
    <source>
        <dbReference type="EMBL" id="MCW7552208.1"/>
    </source>
</evidence>
<dbReference type="EMBL" id="JAPFCC010000001">
    <property type="protein sequence ID" value="MCW7552208.1"/>
    <property type="molecule type" value="Genomic_DNA"/>
</dbReference>
<dbReference type="SUPFAM" id="SSF57850">
    <property type="entry name" value="RING/U-box"/>
    <property type="match status" value="1"/>
</dbReference>
<dbReference type="Proteomes" id="UP001209854">
    <property type="component" value="Unassembled WGS sequence"/>
</dbReference>
<keyword evidence="4" id="KW-1185">Reference proteome</keyword>
<sequence>MMGIIESIATRIGYQRQQECEVCYENFDSHKHEKITLPCEGKHVFCRRCVSKILVDEEPKCPYCRADISSFKPPRSLRERMVRALLSGVVGVSIGASIGAAMGAVAASAVPAAGGICFGSAAYAVGSAFGYKVSAIDNAAIKSAVLLAGWVGIFYGAATVGASADNDAALIDKGRAVSLVSQGVVSIMALSVFVNVRKVQHDLTTYLLNKIAGAETELHRD</sequence>
<feature type="transmembrane region" description="Helical" evidence="1">
    <location>
        <begin position="143"/>
        <end position="164"/>
    </location>
</feature>
<feature type="transmembrane region" description="Helical" evidence="1">
    <location>
        <begin position="176"/>
        <end position="196"/>
    </location>
</feature>
<evidence type="ECO:0000256" key="1">
    <source>
        <dbReference type="SAM" id="Phobius"/>
    </source>
</evidence>
<name>A0ABT3MSY5_9GAMM</name>